<proteinExistence type="inferred from homology"/>
<dbReference type="InterPro" id="IPR015413">
    <property type="entry name" value="Methionyl/Leucyl_tRNA_Synth"/>
</dbReference>
<evidence type="ECO:0000256" key="6">
    <source>
        <dbReference type="ARBA" id="ARBA00023146"/>
    </source>
</evidence>
<evidence type="ECO:0000256" key="1">
    <source>
        <dbReference type="ARBA" id="ARBA00012838"/>
    </source>
</evidence>
<dbReference type="Gene3D" id="1.10.730.10">
    <property type="entry name" value="Isoleucyl-tRNA Synthetase, Domain 1"/>
    <property type="match status" value="1"/>
</dbReference>
<evidence type="ECO:0000256" key="9">
    <source>
        <dbReference type="RuleBase" id="RU363039"/>
    </source>
</evidence>
<evidence type="ECO:0000259" key="10">
    <source>
        <dbReference type="Pfam" id="PF09334"/>
    </source>
</evidence>
<evidence type="ECO:0000313" key="11">
    <source>
        <dbReference type="EMBL" id="VUZ55533.1"/>
    </source>
</evidence>
<gene>
    <name evidence="11" type="ORF">WMSIL1_LOCUS13358</name>
</gene>
<dbReference type="InterPro" id="IPR033911">
    <property type="entry name" value="MetRS_core"/>
</dbReference>
<dbReference type="Gene3D" id="2.170.220.10">
    <property type="match status" value="1"/>
</dbReference>
<dbReference type="AlphaFoldDB" id="A0A564Z916"/>
<dbReference type="EMBL" id="CABIJS010000694">
    <property type="protein sequence ID" value="VUZ55533.1"/>
    <property type="molecule type" value="Genomic_DNA"/>
</dbReference>
<dbReference type="InterPro" id="IPR023457">
    <property type="entry name" value="Met-tRNA_synth_2"/>
</dbReference>
<evidence type="ECO:0000256" key="3">
    <source>
        <dbReference type="ARBA" id="ARBA00022741"/>
    </source>
</evidence>
<dbReference type="Pfam" id="PF09334">
    <property type="entry name" value="tRNA-synt_1g"/>
    <property type="match status" value="2"/>
</dbReference>
<keyword evidence="3 9" id="KW-0547">Nucleotide-binding</keyword>
<dbReference type="GO" id="GO:0004825">
    <property type="term" value="F:methionine-tRNA ligase activity"/>
    <property type="evidence" value="ECO:0007669"/>
    <property type="project" value="UniProtKB-EC"/>
</dbReference>
<dbReference type="PANTHER" id="PTHR43326">
    <property type="entry name" value="METHIONYL-TRNA SYNTHETASE"/>
    <property type="match status" value="1"/>
</dbReference>
<reference evidence="11 12" key="1">
    <citation type="submission" date="2019-07" db="EMBL/GenBank/DDBJ databases">
        <authorList>
            <person name="Jastrzebski P J."/>
            <person name="Paukszto L."/>
            <person name="Jastrzebski P J."/>
        </authorList>
    </citation>
    <scope>NUCLEOTIDE SEQUENCE [LARGE SCALE GENOMIC DNA]</scope>
    <source>
        <strain evidence="11 12">WMS-il1</strain>
    </source>
</reference>
<dbReference type="Proteomes" id="UP000321570">
    <property type="component" value="Unassembled WGS sequence"/>
</dbReference>
<protein>
    <recommendedName>
        <fullName evidence="7">Methionine--tRNA ligase, mitochondrial</fullName>
        <ecNumber evidence="1">6.1.1.10</ecNumber>
    </recommendedName>
    <alternativeName>
        <fullName evidence="8">Mitochondrial methionyl-tRNA synthetase</fullName>
    </alternativeName>
</protein>
<accession>A0A564Z916</accession>
<sequence>MRSFITAPIFYANAKPHLGHAYTLCMADTWSRFSAIRHHPSLQAFPPRRVSMRPSINRTAFLCTGVDEHGSKIARTAMDRNCSPQELCDKVSLSFIDLCSQLNISTGVFIRTTSDAHKAVVHNAWKRLENSGHLYWSTFSGWYSTTDEAFYADWEVIDDYDKGVKVAKISGNEVQWVEEETCRFRLADFKHRLHEWLDSGVLPKESQEHSRLLSLTHSSLDLLEDPSVSRPKSRVPWGISVPDRPDQTIYVWFDALMSYLTAGKVSLVSGADNTETIWPPECQFIGKDILRFHAILWPAILMAMGLPLPKLIIPHGHILVSGTKMSKSLGNVVSHDDVLYHFASCFTQNNVFTESEAHAFAADCLRYCLIRSACLQEDITFSLPLAIETVNTELVNWLGNLLSRITSKKVTPTQNAPILDIMEAQDFMSDPVDAEFFNDLRNLPSTVDSLWFDHLQPHHGVDAIMRVVRHANAFVDRHRPWDTTTKSSSQTVVGVVLETLRLVGCLLTPLTPTLSNRLLNAIGLQERILRCSTWRLPNDGLLKRPLVPRFRP</sequence>
<dbReference type="SUPFAM" id="SSF47323">
    <property type="entry name" value="Anticodon-binding domain of a subclass of class I aminoacyl-tRNA synthetases"/>
    <property type="match status" value="1"/>
</dbReference>
<dbReference type="GO" id="GO:0006431">
    <property type="term" value="P:methionyl-tRNA aminoacylation"/>
    <property type="evidence" value="ECO:0007669"/>
    <property type="project" value="InterPro"/>
</dbReference>
<dbReference type="GO" id="GO:0005524">
    <property type="term" value="F:ATP binding"/>
    <property type="evidence" value="ECO:0007669"/>
    <property type="project" value="UniProtKB-KW"/>
</dbReference>
<dbReference type="InterPro" id="IPR014729">
    <property type="entry name" value="Rossmann-like_a/b/a_fold"/>
</dbReference>
<dbReference type="InterPro" id="IPR009080">
    <property type="entry name" value="tRNAsynth_Ia_anticodon-bd"/>
</dbReference>
<keyword evidence="2 9" id="KW-0436">Ligase</keyword>
<keyword evidence="4 9" id="KW-0067">ATP-binding</keyword>
<dbReference type="SUPFAM" id="SSF52374">
    <property type="entry name" value="Nucleotidylyl transferase"/>
    <property type="match status" value="1"/>
</dbReference>
<feature type="domain" description="Methionyl/Leucyl tRNA synthetase" evidence="10">
    <location>
        <begin position="59"/>
        <end position="405"/>
    </location>
</feature>
<organism evidence="11 12">
    <name type="scientific">Hymenolepis diminuta</name>
    <name type="common">Rat tapeworm</name>
    <dbReference type="NCBI Taxonomy" id="6216"/>
    <lineage>
        <taxon>Eukaryota</taxon>
        <taxon>Metazoa</taxon>
        <taxon>Spiralia</taxon>
        <taxon>Lophotrochozoa</taxon>
        <taxon>Platyhelminthes</taxon>
        <taxon>Cestoda</taxon>
        <taxon>Eucestoda</taxon>
        <taxon>Cyclophyllidea</taxon>
        <taxon>Hymenolepididae</taxon>
        <taxon>Hymenolepis</taxon>
    </lineage>
</organism>
<dbReference type="Gene3D" id="3.40.50.620">
    <property type="entry name" value="HUPs"/>
    <property type="match status" value="1"/>
</dbReference>
<comment type="similarity">
    <text evidence="9">Belongs to the class-I aminoacyl-tRNA synthetase family.</text>
</comment>
<feature type="domain" description="Methionyl/Leucyl tRNA synthetase" evidence="10">
    <location>
        <begin position="4"/>
        <end position="38"/>
    </location>
</feature>
<dbReference type="EC" id="6.1.1.10" evidence="1"/>
<evidence type="ECO:0000256" key="8">
    <source>
        <dbReference type="ARBA" id="ARBA00030331"/>
    </source>
</evidence>
<name>A0A564Z916_HYMDI</name>
<evidence type="ECO:0000256" key="7">
    <source>
        <dbReference type="ARBA" id="ARBA00026124"/>
    </source>
</evidence>
<evidence type="ECO:0000256" key="5">
    <source>
        <dbReference type="ARBA" id="ARBA00022917"/>
    </source>
</evidence>
<keyword evidence="12" id="KW-1185">Reference proteome</keyword>
<keyword evidence="5 9" id="KW-0648">Protein biosynthesis</keyword>
<keyword evidence="6 9" id="KW-0030">Aminoacyl-tRNA synthetase</keyword>
<dbReference type="PRINTS" id="PR01041">
    <property type="entry name" value="TRNASYNTHMET"/>
</dbReference>
<dbReference type="PANTHER" id="PTHR43326:SF1">
    <property type="entry name" value="METHIONINE--TRNA LIGASE, MITOCHONDRIAL"/>
    <property type="match status" value="1"/>
</dbReference>
<evidence type="ECO:0000256" key="2">
    <source>
        <dbReference type="ARBA" id="ARBA00022598"/>
    </source>
</evidence>
<evidence type="ECO:0000256" key="4">
    <source>
        <dbReference type="ARBA" id="ARBA00022840"/>
    </source>
</evidence>
<evidence type="ECO:0000313" key="12">
    <source>
        <dbReference type="Proteomes" id="UP000321570"/>
    </source>
</evidence>